<accession>A0A8K0G8R0</accession>
<name>A0A8K0G8R0_IGNLU</name>
<dbReference type="OrthoDB" id="6779946at2759"/>
<sequence>MMGKLKEIKVEVTDIKRNQTTLHKILIKIKVENKNLKQENKQMREEMKPMKQQVEKMEKIKELPSEEKIMPSKSKLRGYSEEIYINNEMTRSEINVQKKIETMARKETKTEKKVKIGFQKSWK</sequence>
<comment type="caution">
    <text evidence="2">The sequence shown here is derived from an EMBL/GenBank/DDBJ whole genome shotgun (WGS) entry which is preliminary data.</text>
</comment>
<dbReference type="AlphaFoldDB" id="A0A8K0G8R0"/>
<protein>
    <submittedName>
        <fullName evidence="2">Uncharacterized protein</fullName>
    </submittedName>
</protein>
<evidence type="ECO:0000313" key="3">
    <source>
        <dbReference type="Proteomes" id="UP000801492"/>
    </source>
</evidence>
<evidence type="ECO:0000313" key="2">
    <source>
        <dbReference type="EMBL" id="KAF2892812.1"/>
    </source>
</evidence>
<keyword evidence="3" id="KW-1185">Reference proteome</keyword>
<gene>
    <name evidence="2" type="ORF">ILUMI_13361</name>
</gene>
<evidence type="ECO:0000256" key="1">
    <source>
        <dbReference type="SAM" id="Coils"/>
    </source>
</evidence>
<reference evidence="2" key="1">
    <citation type="submission" date="2019-08" db="EMBL/GenBank/DDBJ databases">
        <title>The genome of the North American firefly Photinus pyralis.</title>
        <authorList>
            <consortium name="Photinus pyralis genome working group"/>
            <person name="Fallon T.R."/>
            <person name="Sander Lower S.E."/>
            <person name="Weng J.-K."/>
        </authorList>
    </citation>
    <scope>NUCLEOTIDE SEQUENCE</scope>
    <source>
        <strain evidence="2">TRF0915ILg1</strain>
        <tissue evidence="2">Whole body</tissue>
    </source>
</reference>
<dbReference type="EMBL" id="VTPC01008455">
    <property type="protein sequence ID" value="KAF2892812.1"/>
    <property type="molecule type" value="Genomic_DNA"/>
</dbReference>
<keyword evidence="1" id="KW-0175">Coiled coil</keyword>
<dbReference type="Proteomes" id="UP000801492">
    <property type="component" value="Unassembled WGS sequence"/>
</dbReference>
<organism evidence="2 3">
    <name type="scientific">Ignelater luminosus</name>
    <name type="common">Cucubano</name>
    <name type="synonym">Pyrophorus luminosus</name>
    <dbReference type="NCBI Taxonomy" id="2038154"/>
    <lineage>
        <taxon>Eukaryota</taxon>
        <taxon>Metazoa</taxon>
        <taxon>Ecdysozoa</taxon>
        <taxon>Arthropoda</taxon>
        <taxon>Hexapoda</taxon>
        <taxon>Insecta</taxon>
        <taxon>Pterygota</taxon>
        <taxon>Neoptera</taxon>
        <taxon>Endopterygota</taxon>
        <taxon>Coleoptera</taxon>
        <taxon>Polyphaga</taxon>
        <taxon>Elateriformia</taxon>
        <taxon>Elateroidea</taxon>
        <taxon>Elateridae</taxon>
        <taxon>Agrypninae</taxon>
        <taxon>Pyrophorini</taxon>
        <taxon>Ignelater</taxon>
    </lineage>
</organism>
<proteinExistence type="predicted"/>
<feature type="coiled-coil region" evidence="1">
    <location>
        <begin position="26"/>
        <end position="60"/>
    </location>
</feature>